<evidence type="ECO:0000313" key="18">
    <source>
        <dbReference type="Proteomes" id="UP000516421"/>
    </source>
</evidence>
<dbReference type="Pfam" id="PF01433">
    <property type="entry name" value="Peptidase_M1"/>
    <property type="match status" value="1"/>
</dbReference>
<dbReference type="NCBIfam" id="TIGR02412">
    <property type="entry name" value="pepN_strep_liv"/>
    <property type="match status" value="1"/>
</dbReference>
<evidence type="ECO:0000256" key="4">
    <source>
        <dbReference type="ARBA" id="ARBA00012564"/>
    </source>
</evidence>
<dbReference type="InterPro" id="IPR012778">
    <property type="entry name" value="Pept_M1_aminopeptidase"/>
</dbReference>
<dbReference type="GO" id="GO:0042277">
    <property type="term" value="F:peptide binding"/>
    <property type="evidence" value="ECO:0007669"/>
    <property type="project" value="TreeGrafter"/>
</dbReference>
<comment type="cofactor">
    <cofactor evidence="2">
        <name>Zn(2+)</name>
        <dbReference type="ChEBI" id="CHEBI:29105"/>
    </cofactor>
</comment>
<reference evidence="17 18" key="1">
    <citation type="submission" date="2020-09" db="EMBL/GenBank/DDBJ databases">
        <title>Investigation of environmental microbe.</title>
        <authorList>
            <person name="Ou Y."/>
            <person name="Kang Q."/>
        </authorList>
    </citation>
    <scope>NUCLEOTIDE SEQUENCE [LARGE SCALE GENOMIC DNA]</scope>
    <source>
        <strain evidence="17 18">KJZ-9</strain>
    </source>
</reference>
<comment type="similarity">
    <text evidence="3">Belongs to the peptidase M1 family.</text>
</comment>
<keyword evidence="10" id="KW-0862">Zinc</keyword>
<evidence type="ECO:0000256" key="7">
    <source>
        <dbReference type="ARBA" id="ARBA00022670"/>
    </source>
</evidence>
<keyword evidence="9 17" id="KW-0378">Hydrolase</keyword>
<dbReference type="EC" id="3.4.11.2" evidence="4"/>
<protein>
    <recommendedName>
        <fullName evidence="5">Aminopeptidase N</fullName>
        <ecNumber evidence="4">3.4.11.2</ecNumber>
    </recommendedName>
    <alternativeName>
        <fullName evidence="12">Alanine aminopeptidase</fullName>
    </alternativeName>
    <alternativeName>
        <fullName evidence="13">Lysyl aminopeptidase</fullName>
    </alternativeName>
</protein>
<dbReference type="FunFam" id="1.10.390.10:FF:000004">
    <property type="entry name" value="Aminopeptidase N"/>
    <property type="match status" value="1"/>
</dbReference>
<feature type="domain" description="ERAP1-like C-terminal" evidence="15">
    <location>
        <begin position="546"/>
        <end position="871"/>
    </location>
</feature>
<dbReference type="SUPFAM" id="SSF55486">
    <property type="entry name" value="Metalloproteases ('zincins'), catalytic domain"/>
    <property type="match status" value="1"/>
</dbReference>
<dbReference type="GO" id="GO:0070006">
    <property type="term" value="F:metalloaminopeptidase activity"/>
    <property type="evidence" value="ECO:0007669"/>
    <property type="project" value="TreeGrafter"/>
</dbReference>
<evidence type="ECO:0000256" key="12">
    <source>
        <dbReference type="ARBA" id="ARBA00029811"/>
    </source>
</evidence>
<dbReference type="PANTHER" id="PTHR11533">
    <property type="entry name" value="PROTEASE M1 ZINC METALLOPROTEASE"/>
    <property type="match status" value="1"/>
</dbReference>
<dbReference type="InterPro" id="IPR042097">
    <property type="entry name" value="Aminopeptidase_N-like_N_sf"/>
</dbReference>
<dbReference type="GO" id="GO:0008270">
    <property type="term" value="F:zinc ion binding"/>
    <property type="evidence" value="ECO:0007669"/>
    <property type="project" value="InterPro"/>
</dbReference>
<proteinExistence type="inferred from homology"/>
<dbReference type="CDD" id="cd09602">
    <property type="entry name" value="M1_APN"/>
    <property type="match status" value="1"/>
</dbReference>
<dbReference type="RefSeq" id="WP_190616550.1">
    <property type="nucleotide sequence ID" value="NZ_CP061538.1"/>
</dbReference>
<keyword evidence="7" id="KW-0645">Protease</keyword>
<evidence type="ECO:0000256" key="3">
    <source>
        <dbReference type="ARBA" id="ARBA00010136"/>
    </source>
</evidence>
<dbReference type="AlphaFoldDB" id="A0A7H2BH99"/>
<evidence type="ECO:0000256" key="9">
    <source>
        <dbReference type="ARBA" id="ARBA00022801"/>
    </source>
</evidence>
<organism evidence="17 18">
    <name type="scientific">Rothia amarae</name>
    <dbReference type="NCBI Taxonomy" id="169480"/>
    <lineage>
        <taxon>Bacteria</taxon>
        <taxon>Bacillati</taxon>
        <taxon>Actinomycetota</taxon>
        <taxon>Actinomycetes</taxon>
        <taxon>Micrococcales</taxon>
        <taxon>Micrococcaceae</taxon>
        <taxon>Rothia</taxon>
    </lineage>
</organism>
<dbReference type="GO" id="GO:0005737">
    <property type="term" value="C:cytoplasm"/>
    <property type="evidence" value="ECO:0007669"/>
    <property type="project" value="TreeGrafter"/>
</dbReference>
<comment type="catalytic activity">
    <reaction evidence="1">
        <text>Release of an N-terminal amino acid, Xaa-|-Yaa- from a peptide, amide or arylamide. Xaa is preferably Ala, but may be most amino acids including Pro (slow action). When a terminal hydrophobic residue is followed by a prolyl residue, the two may be released as an intact Xaa-Pro dipeptide.</text>
        <dbReference type="EC" id="3.4.11.2"/>
    </reaction>
</comment>
<evidence type="ECO:0000256" key="5">
    <source>
        <dbReference type="ARBA" id="ARBA00015611"/>
    </source>
</evidence>
<dbReference type="InterPro" id="IPR001930">
    <property type="entry name" value="Peptidase_M1"/>
</dbReference>
<dbReference type="InterPro" id="IPR014782">
    <property type="entry name" value="Peptidase_M1_dom"/>
</dbReference>
<evidence type="ECO:0000259" key="14">
    <source>
        <dbReference type="Pfam" id="PF01433"/>
    </source>
</evidence>
<dbReference type="EMBL" id="CP061538">
    <property type="protein sequence ID" value="QNV39045.1"/>
    <property type="molecule type" value="Genomic_DNA"/>
</dbReference>
<name>A0A7H2BH99_9MICC</name>
<keyword evidence="6 17" id="KW-0031">Aminopeptidase</keyword>
<dbReference type="GO" id="GO:0005615">
    <property type="term" value="C:extracellular space"/>
    <property type="evidence" value="ECO:0007669"/>
    <property type="project" value="TreeGrafter"/>
</dbReference>
<dbReference type="GO" id="GO:0016285">
    <property type="term" value="F:alanyl aminopeptidase activity"/>
    <property type="evidence" value="ECO:0007669"/>
    <property type="project" value="UniProtKB-EC"/>
</dbReference>
<evidence type="ECO:0000313" key="17">
    <source>
        <dbReference type="EMBL" id="QNV39045.1"/>
    </source>
</evidence>
<dbReference type="PRINTS" id="PR00756">
    <property type="entry name" value="ALADIPTASE"/>
</dbReference>
<dbReference type="Gene3D" id="2.60.40.1730">
    <property type="entry name" value="tricorn interacting facor f3 domain"/>
    <property type="match status" value="1"/>
</dbReference>
<evidence type="ECO:0000259" key="16">
    <source>
        <dbReference type="Pfam" id="PF17900"/>
    </source>
</evidence>
<evidence type="ECO:0000256" key="10">
    <source>
        <dbReference type="ARBA" id="ARBA00022833"/>
    </source>
</evidence>
<dbReference type="PANTHER" id="PTHR11533:SF174">
    <property type="entry name" value="PUROMYCIN-SENSITIVE AMINOPEPTIDASE-RELATED"/>
    <property type="match status" value="1"/>
</dbReference>
<dbReference type="InterPro" id="IPR027268">
    <property type="entry name" value="Peptidase_M4/M1_CTD_sf"/>
</dbReference>
<gene>
    <name evidence="17" type="primary">pepN</name>
    <name evidence="17" type="ORF">IDM48_06330</name>
</gene>
<dbReference type="Proteomes" id="UP000516421">
    <property type="component" value="Chromosome"/>
</dbReference>
<dbReference type="InterPro" id="IPR050344">
    <property type="entry name" value="Peptidase_M1_aminopeptidases"/>
</dbReference>
<dbReference type="Pfam" id="PF11838">
    <property type="entry name" value="ERAP1_C"/>
    <property type="match status" value="1"/>
</dbReference>
<evidence type="ECO:0000256" key="11">
    <source>
        <dbReference type="ARBA" id="ARBA00023049"/>
    </source>
</evidence>
<evidence type="ECO:0000256" key="2">
    <source>
        <dbReference type="ARBA" id="ARBA00001947"/>
    </source>
</evidence>
<dbReference type="KEGG" id="rama:IDM48_06330"/>
<dbReference type="Pfam" id="PF17900">
    <property type="entry name" value="Peptidase_M1_N"/>
    <property type="match status" value="1"/>
</dbReference>
<keyword evidence="18" id="KW-1185">Reference proteome</keyword>
<dbReference type="InterPro" id="IPR024571">
    <property type="entry name" value="ERAP1-like_C_dom"/>
</dbReference>
<dbReference type="GO" id="GO:0006508">
    <property type="term" value="P:proteolysis"/>
    <property type="evidence" value="ECO:0007669"/>
    <property type="project" value="UniProtKB-KW"/>
</dbReference>
<keyword evidence="11" id="KW-0482">Metalloprotease</keyword>
<feature type="domain" description="Peptidase M1 membrane alanine aminopeptidase" evidence="14">
    <location>
        <begin position="243"/>
        <end position="454"/>
    </location>
</feature>
<dbReference type="SUPFAM" id="SSF63737">
    <property type="entry name" value="Leukotriene A4 hydrolase N-terminal domain"/>
    <property type="match status" value="1"/>
</dbReference>
<keyword evidence="8" id="KW-0479">Metal-binding</keyword>
<dbReference type="GO" id="GO:0043171">
    <property type="term" value="P:peptide catabolic process"/>
    <property type="evidence" value="ECO:0007669"/>
    <property type="project" value="TreeGrafter"/>
</dbReference>
<evidence type="ECO:0000256" key="13">
    <source>
        <dbReference type="ARBA" id="ARBA00031533"/>
    </source>
</evidence>
<evidence type="ECO:0000256" key="1">
    <source>
        <dbReference type="ARBA" id="ARBA00000098"/>
    </source>
</evidence>
<accession>A0A7H2BH99</accession>
<sequence length="881" mass="98089">MNNENLTQQEASERANLLTVDTYDVHVDLTYASDTTFDSYPTVTTVKFAAQEGGSTFIDYIHHSVDSVKLNGRHLNVNDVVEGSRIILKNLAKENILTIHGRSYFSRSGEGMHRFIDPSDQRTYLYTQYEPADARRVFPNFEQPDLKAVFNFRITAPKNWVVSSNAELERTVEDPSDSSITKRVFKSTERISTYITTILAGEYFVATDRYEPQSAINSGAMPLVAYCRQSLKEHFDSDDIFSVTKAGLDFFQDLFDYPYPYPKYEQAFVPEYNLGAMENPGMVTFTENYLFESGATEAQLEARANVICHEMSHMWFGDLVTMKWWNDLWLKESFAEFMGTLGSKQAGQFDEAWVTFANSRKAWAYTQDQMPTTHPIVAEIPHLEAAKQNFDGITYAKGSSALKQLVAYVGFETFIQAARLYFKRFAGGNTTLNDFLTVLDEVSERDVITWASAWLQTKGLSKLYAHRRYDKAGNLLKLEVEQQLPAAVSPSIGRPHQLNIGTFKLQDSKLELTDTIPLEIPAGDHSLVTVPLSESQKLSVTEADAILLNTEDLTYAKVVVSPENGRATALQYVSTVSDSLSRGLIWGSLWNQVRDAELEVHEFLVAVENSLAQEKSATLLTSITSQAQTAIAHYVPAEQRLPLWDSLLAALKKASASAEPGSDQQLILIRAILSVAAHTPEGKEVAELFAPGAVVGSTAETDRFPGMHLNPTLGWSALKALACLNETTEDILQQAQAHTASALGDRGYAEASASLPQRENKVNAFHRVLTDSELSNDILTATARGFQHGSSTLREGLDLQYFDALLNTWQEKSIGMASRVILGLYPQVNIADGKGDNNPVVRQTKEWLDKHPQAPSALRRLLLELLDDAQRALRGQHFNQG</sequence>
<dbReference type="Gene3D" id="1.10.390.10">
    <property type="entry name" value="Neutral Protease Domain 2"/>
    <property type="match status" value="1"/>
</dbReference>
<dbReference type="InterPro" id="IPR045357">
    <property type="entry name" value="Aminopeptidase_N-like_N"/>
</dbReference>
<evidence type="ECO:0000259" key="15">
    <source>
        <dbReference type="Pfam" id="PF11838"/>
    </source>
</evidence>
<feature type="domain" description="Aminopeptidase N-like N-terminal" evidence="16">
    <location>
        <begin position="106"/>
        <end position="195"/>
    </location>
</feature>
<dbReference type="GO" id="GO:0016020">
    <property type="term" value="C:membrane"/>
    <property type="evidence" value="ECO:0007669"/>
    <property type="project" value="TreeGrafter"/>
</dbReference>
<evidence type="ECO:0000256" key="8">
    <source>
        <dbReference type="ARBA" id="ARBA00022723"/>
    </source>
</evidence>
<evidence type="ECO:0000256" key="6">
    <source>
        <dbReference type="ARBA" id="ARBA00022438"/>
    </source>
</evidence>